<evidence type="ECO:0000313" key="1">
    <source>
        <dbReference type="EMBL" id="SDM65792.1"/>
    </source>
</evidence>
<proteinExistence type="predicted"/>
<protein>
    <submittedName>
        <fullName evidence="1">Uncharacterized protein</fullName>
    </submittedName>
</protein>
<sequence>MLNVSASYDVVLPFDPERGEVLEVDLAQEIERDRADRFEFSMQTPDVDLARGTYLYRLEVTLIRDGDNPLPAGVAIVAAPLSMCRR</sequence>
<gene>
    <name evidence="1" type="ORF">SAMN05660642_03036</name>
</gene>
<evidence type="ECO:0000313" key="2">
    <source>
        <dbReference type="Proteomes" id="UP000198680"/>
    </source>
</evidence>
<dbReference type="EMBL" id="FNHE01000007">
    <property type="protein sequence ID" value="SDM65792.1"/>
    <property type="molecule type" value="Genomic_DNA"/>
</dbReference>
<name>A0A1G9V0Q5_9ACTN</name>
<reference evidence="2" key="1">
    <citation type="submission" date="2016-10" db="EMBL/GenBank/DDBJ databases">
        <authorList>
            <person name="Varghese N."/>
            <person name="Submissions S."/>
        </authorList>
    </citation>
    <scope>NUCLEOTIDE SEQUENCE [LARGE SCALE GENOMIC DNA]</scope>
    <source>
        <strain evidence="2">DSM 45419</strain>
    </source>
</reference>
<dbReference type="Proteomes" id="UP000198680">
    <property type="component" value="Unassembled WGS sequence"/>
</dbReference>
<organism evidence="1 2">
    <name type="scientific">Geodermatophilus siccatus</name>
    <dbReference type="NCBI Taxonomy" id="1137991"/>
    <lineage>
        <taxon>Bacteria</taxon>
        <taxon>Bacillati</taxon>
        <taxon>Actinomycetota</taxon>
        <taxon>Actinomycetes</taxon>
        <taxon>Geodermatophilales</taxon>
        <taxon>Geodermatophilaceae</taxon>
        <taxon>Geodermatophilus</taxon>
    </lineage>
</organism>
<keyword evidence="2" id="KW-1185">Reference proteome</keyword>
<dbReference type="AlphaFoldDB" id="A0A1G9V0Q5"/>
<accession>A0A1G9V0Q5</accession>